<dbReference type="Proteomes" id="UP001341281">
    <property type="component" value="Chromosome 03"/>
</dbReference>
<protein>
    <submittedName>
        <fullName evidence="2">Uncharacterized protein</fullName>
    </submittedName>
</protein>
<dbReference type="EMBL" id="CP144747">
    <property type="protein sequence ID" value="WVZ64707.1"/>
    <property type="molecule type" value="Genomic_DNA"/>
</dbReference>
<sequence>MPPSLPPISSPRRRPSRRLFRPYGAAPASRIRPLPARTFFLTLALSPPRCAPAVRSSVAHLPTTAPQPPFFPLPSPRARLTARADGATGELAFLRIWRNQAFTPYYLTTKIRYLVLYQHTQLENMRCDGFKGGPNFVQWFRRYACANTVHEDLKQLAHTYVTAKNYGRYDVNRYRFRTAKLEKSRPLAATVNSGVMTSAYDVNDKLVNYYGYHPEPTQEGAAAWLFTGRRCLWQHRRRLRRRHHRRIQWGKAMLLVVLLPLGDLGFGDAIQSRRDRPKGCSSGLVENGNGRT</sequence>
<feature type="region of interest" description="Disordered" evidence="1">
    <location>
        <begin position="273"/>
        <end position="292"/>
    </location>
</feature>
<dbReference type="AlphaFoldDB" id="A0AAQ3WK91"/>
<organism evidence="2 3">
    <name type="scientific">Paspalum notatum var. saurae</name>
    <dbReference type="NCBI Taxonomy" id="547442"/>
    <lineage>
        <taxon>Eukaryota</taxon>
        <taxon>Viridiplantae</taxon>
        <taxon>Streptophyta</taxon>
        <taxon>Embryophyta</taxon>
        <taxon>Tracheophyta</taxon>
        <taxon>Spermatophyta</taxon>
        <taxon>Magnoliopsida</taxon>
        <taxon>Liliopsida</taxon>
        <taxon>Poales</taxon>
        <taxon>Poaceae</taxon>
        <taxon>PACMAD clade</taxon>
        <taxon>Panicoideae</taxon>
        <taxon>Andropogonodae</taxon>
        <taxon>Paspaleae</taxon>
        <taxon>Paspalinae</taxon>
        <taxon>Paspalum</taxon>
    </lineage>
</organism>
<name>A0AAQ3WK91_PASNO</name>
<keyword evidence="3" id="KW-1185">Reference proteome</keyword>
<evidence type="ECO:0000313" key="2">
    <source>
        <dbReference type="EMBL" id="WVZ64707.1"/>
    </source>
</evidence>
<gene>
    <name evidence="2" type="ORF">U9M48_014189</name>
</gene>
<proteinExistence type="predicted"/>
<evidence type="ECO:0000313" key="3">
    <source>
        <dbReference type="Proteomes" id="UP001341281"/>
    </source>
</evidence>
<reference evidence="2 3" key="1">
    <citation type="submission" date="2024-02" db="EMBL/GenBank/DDBJ databases">
        <title>High-quality chromosome-scale genome assembly of Pensacola bahiagrass (Paspalum notatum Flugge var. saurae).</title>
        <authorList>
            <person name="Vega J.M."/>
            <person name="Podio M."/>
            <person name="Orjuela J."/>
            <person name="Siena L.A."/>
            <person name="Pessino S.C."/>
            <person name="Combes M.C."/>
            <person name="Mariac C."/>
            <person name="Albertini E."/>
            <person name="Pupilli F."/>
            <person name="Ortiz J.P.A."/>
            <person name="Leblanc O."/>
        </authorList>
    </citation>
    <scope>NUCLEOTIDE SEQUENCE [LARGE SCALE GENOMIC DNA]</scope>
    <source>
        <strain evidence="2">R1</strain>
        <tissue evidence="2">Leaf</tissue>
    </source>
</reference>
<evidence type="ECO:0000256" key="1">
    <source>
        <dbReference type="SAM" id="MobiDB-lite"/>
    </source>
</evidence>
<accession>A0AAQ3WK91</accession>